<feature type="transmembrane region" description="Helical" evidence="8">
    <location>
        <begin position="406"/>
        <end position="427"/>
    </location>
</feature>
<feature type="transmembrane region" description="Helical" evidence="8">
    <location>
        <begin position="104"/>
        <end position="124"/>
    </location>
</feature>
<evidence type="ECO:0000256" key="1">
    <source>
        <dbReference type="ARBA" id="ARBA00004429"/>
    </source>
</evidence>
<evidence type="ECO:0000256" key="5">
    <source>
        <dbReference type="ARBA" id="ARBA00022692"/>
    </source>
</evidence>
<feature type="transmembrane region" description="Helical" evidence="8">
    <location>
        <begin position="376"/>
        <end position="394"/>
    </location>
</feature>
<proteinExistence type="predicted"/>
<dbReference type="Proteomes" id="UP000295611">
    <property type="component" value="Unassembled WGS sequence"/>
</dbReference>
<keyword evidence="7 8" id="KW-0472">Membrane</keyword>
<sequence length="429" mass="46301">MSSTTEVIQDGSAVRTAAAQGWSSHDTSWVLGLFATAIGAGTLFLPINAGLGGIWPLLVMTVLAFPMTYLAHRGLIRFILSSSKPGSDITEVVGEHFGATAGKLITLLYFFTILPILFLYGVGLTNTVESFVTHQLAMQALPRAPLAFVLTAMLIAIVASSEQMVVRVMGWLVYPFIFVLLGLALYLTKSWNGAVLQGGVPSAGKFSYTLWLSIPVLVFAFNHSPVISRFAVAQQERYGKQAVGKAQQIEKYAVMMMVAVVLFFVFSCVFALSPADLALAKSQNISILSYLGNKFQTPVIAWVAPAVAFVAMSKSFLGHYLGAREGLHGLISQQIGAEKVDRQAKNINRGIMAFLFLSIWGVATVNPSILDMIDSLCGPIIAAMLFIMPMYAIRKVPAMRKYANQPGNVLVTFIGAVAMSAILYKLLGL</sequence>
<evidence type="ECO:0000313" key="10">
    <source>
        <dbReference type="Proteomes" id="UP000295611"/>
    </source>
</evidence>
<dbReference type="InterPro" id="IPR018227">
    <property type="entry name" value="Amino_acid_transport_2"/>
</dbReference>
<dbReference type="OrthoDB" id="1673656at2"/>
<organism evidence="9 10">
    <name type="scientific">Paludibacterium purpuratum</name>
    <dbReference type="NCBI Taxonomy" id="1144873"/>
    <lineage>
        <taxon>Bacteria</taxon>
        <taxon>Pseudomonadati</taxon>
        <taxon>Pseudomonadota</taxon>
        <taxon>Betaproteobacteria</taxon>
        <taxon>Neisseriales</taxon>
        <taxon>Chromobacteriaceae</taxon>
        <taxon>Paludibacterium</taxon>
    </lineage>
</organism>
<feature type="transmembrane region" description="Helical" evidence="8">
    <location>
        <begin position="351"/>
        <end position="370"/>
    </location>
</feature>
<evidence type="ECO:0000256" key="6">
    <source>
        <dbReference type="ARBA" id="ARBA00022989"/>
    </source>
</evidence>
<evidence type="ECO:0000256" key="4">
    <source>
        <dbReference type="ARBA" id="ARBA00022519"/>
    </source>
</evidence>
<evidence type="ECO:0000256" key="7">
    <source>
        <dbReference type="ARBA" id="ARBA00023136"/>
    </source>
</evidence>
<dbReference type="PANTHER" id="PTHR35334:SF2">
    <property type="entry name" value="SERINE TRANSPORTER SDAC"/>
    <property type="match status" value="1"/>
</dbReference>
<evidence type="ECO:0000256" key="8">
    <source>
        <dbReference type="SAM" id="Phobius"/>
    </source>
</evidence>
<feature type="transmembrane region" description="Helical" evidence="8">
    <location>
        <begin position="299"/>
        <end position="317"/>
    </location>
</feature>
<comment type="caution">
    <text evidence="9">The sequence shown here is derived from an EMBL/GenBank/DDBJ whole genome shotgun (WGS) entry which is preliminary data.</text>
</comment>
<dbReference type="PANTHER" id="PTHR35334">
    <property type="entry name" value="SERINE TRANSPORTER"/>
    <property type="match status" value="1"/>
</dbReference>
<dbReference type="AlphaFoldDB" id="A0A4R7B9D1"/>
<dbReference type="EMBL" id="SNZP01000005">
    <property type="protein sequence ID" value="TDR80197.1"/>
    <property type="molecule type" value="Genomic_DNA"/>
</dbReference>
<accession>A0A4R7B9D1</accession>
<gene>
    <name evidence="9" type="ORF">DFP86_10552</name>
</gene>
<keyword evidence="3" id="KW-1003">Cell membrane</keyword>
<feature type="transmembrane region" description="Helical" evidence="8">
    <location>
        <begin position="29"/>
        <end position="47"/>
    </location>
</feature>
<feature type="transmembrane region" description="Helical" evidence="8">
    <location>
        <begin position="53"/>
        <end position="71"/>
    </location>
</feature>
<evidence type="ECO:0000256" key="3">
    <source>
        <dbReference type="ARBA" id="ARBA00022475"/>
    </source>
</evidence>
<evidence type="ECO:0000313" key="9">
    <source>
        <dbReference type="EMBL" id="TDR80197.1"/>
    </source>
</evidence>
<evidence type="ECO:0000256" key="2">
    <source>
        <dbReference type="ARBA" id="ARBA00022448"/>
    </source>
</evidence>
<keyword evidence="5 8" id="KW-0812">Transmembrane</keyword>
<keyword evidence="2" id="KW-0813">Transport</keyword>
<protein>
    <submittedName>
        <fullName evidence="9">Serine transporter</fullName>
    </submittedName>
</protein>
<dbReference type="RefSeq" id="WP_133679590.1">
    <property type="nucleotide sequence ID" value="NZ_SNZP01000005.1"/>
</dbReference>
<reference evidence="9 10" key="1">
    <citation type="submission" date="2019-03" db="EMBL/GenBank/DDBJ databases">
        <title>Genomic Encyclopedia of Type Strains, Phase III (KMG-III): the genomes of soil and plant-associated and newly described type strains.</title>
        <authorList>
            <person name="Whitman W."/>
        </authorList>
    </citation>
    <scope>NUCLEOTIDE SEQUENCE [LARGE SCALE GENOMIC DNA]</scope>
    <source>
        <strain evidence="9 10">CECT 8976</strain>
    </source>
</reference>
<dbReference type="GO" id="GO:0005886">
    <property type="term" value="C:plasma membrane"/>
    <property type="evidence" value="ECO:0007669"/>
    <property type="project" value="UniProtKB-SubCell"/>
</dbReference>
<keyword evidence="6 8" id="KW-1133">Transmembrane helix</keyword>
<feature type="transmembrane region" description="Helical" evidence="8">
    <location>
        <begin position="144"/>
        <end position="161"/>
    </location>
</feature>
<keyword evidence="4" id="KW-0997">Cell inner membrane</keyword>
<feature type="transmembrane region" description="Helical" evidence="8">
    <location>
        <begin position="168"/>
        <end position="188"/>
    </location>
</feature>
<keyword evidence="10" id="KW-1185">Reference proteome</keyword>
<comment type="subcellular location">
    <subcellularLocation>
        <location evidence="1">Cell inner membrane</location>
        <topology evidence="1">Multi-pass membrane protein</topology>
    </subcellularLocation>
</comment>
<name>A0A4R7B9D1_9NEIS</name>
<feature type="transmembrane region" description="Helical" evidence="8">
    <location>
        <begin position="252"/>
        <end position="272"/>
    </location>
</feature>
<feature type="transmembrane region" description="Helical" evidence="8">
    <location>
        <begin position="208"/>
        <end position="232"/>
    </location>
</feature>
<dbReference type="GO" id="GO:0003333">
    <property type="term" value="P:amino acid transmembrane transport"/>
    <property type="evidence" value="ECO:0007669"/>
    <property type="project" value="InterPro"/>
</dbReference>